<sequence>MSNQIFQTLKELPTPLDESQCVIHKHELLICGGYKQRACYSYHTLKNEYKLICEYPSHVKLYGHCVVKLVNNNNKDRNQITLLSFGGAFEHTLVMKYASVWSNISNKSNEFNNYNKWTKFTNNDNNPIIIGHHCDYRGARAVIGGSNNHLLFITYYKNNISVFDLNTFQSIKHSRLSTNFIRDHCFVSNPENGKWQEMVKTNKQNQMMLFCNCTGLSIEYDEDNTTFQFHELPVCDDIASLNRYAYVCINNAILFFGGWSFDGVSKSVHKYLIRENKWMTFENNLPSPLENCVAVLNEEDNDIHIIGGRDDKNTILSTHMKAKLRIWDVSQLSKNEITSIIEYWIRILKIKLGWIDDFDKIIMKYIFSKILNQYTSVEDKEGVHDCLQKQSWINSNSIIMSEIDIILIRWNKIIKTNFIQNVKQQRVVFYENKNEQEIVNCIEYFPEDPPIQISYSTITIFQS</sequence>
<organism evidence="1 2">
    <name type="scientific">Reticulomyxa filosa</name>
    <dbReference type="NCBI Taxonomy" id="46433"/>
    <lineage>
        <taxon>Eukaryota</taxon>
        <taxon>Sar</taxon>
        <taxon>Rhizaria</taxon>
        <taxon>Retaria</taxon>
        <taxon>Foraminifera</taxon>
        <taxon>Monothalamids</taxon>
        <taxon>Reticulomyxidae</taxon>
        <taxon>Reticulomyxa</taxon>
    </lineage>
</organism>
<dbReference type="Proteomes" id="UP000023152">
    <property type="component" value="Unassembled WGS sequence"/>
</dbReference>
<evidence type="ECO:0008006" key="3">
    <source>
        <dbReference type="Google" id="ProtNLM"/>
    </source>
</evidence>
<dbReference type="SUPFAM" id="SSF117281">
    <property type="entry name" value="Kelch motif"/>
    <property type="match status" value="1"/>
</dbReference>
<proteinExistence type="predicted"/>
<evidence type="ECO:0000313" key="2">
    <source>
        <dbReference type="Proteomes" id="UP000023152"/>
    </source>
</evidence>
<protein>
    <recommendedName>
        <fullName evidence="3">Kelch motif family protein</fullName>
    </recommendedName>
</protein>
<name>X6PEP9_RETFI</name>
<keyword evidence="2" id="KW-1185">Reference proteome</keyword>
<dbReference type="EMBL" id="ASPP01000516">
    <property type="protein sequence ID" value="ETO36583.1"/>
    <property type="molecule type" value="Genomic_DNA"/>
</dbReference>
<evidence type="ECO:0000313" key="1">
    <source>
        <dbReference type="EMBL" id="ETO36583.1"/>
    </source>
</evidence>
<dbReference type="AlphaFoldDB" id="X6PEP9"/>
<gene>
    <name evidence="1" type="ORF">RFI_00479</name>
</gene>
<dbReference type="InterPro" id="IPR015915">
    <property type="entry name" value="Kelch-typ_b-propeller"/>
</dbReference>
<accession>X6PEP9</accession>
<comment type="caution">
    <text evidence="1">The sequence shown here is derived from an EMBL/GenBank/DDBJ whole genome shotgun (WGS) entry which is preliminary data.</text>
</comment>
<dbReference type="Gene3D" id="2.120.10.80">
    <property type="entry name" value="Kelch-type beta propeller"/>
    <property type="match status" value="2"/>
</dbReference>
<reference evidence="1 2" key="1">
    <citation type="journal article" date="2013" name="Curr. Biol.">
        <title>The Genome of the Foraminiferan Reticulomyxa filosa.</title>
        <authorList>
            <person name="Glockner G."/>
            <person name="Hulsmann N."/>
            <person name="Schleicher M."/>
            <person name="Noegel A.A."/>
            <person name="Eichinger L."/>
            <person name="Gallinger C."/>
            <person name="Pawlowski J."/>
            <person name="Sierra R."/>
            <person name="Euteneuer U."/>
            <person name="Pillet L."/>
            <person name="Moustafa A."/>
            <person name="Platzer M."/>
            <person name="Groth M."/>
            <person name="Szafranski K."/>
            <person name="Schliwa M."/>
        </authorList>
    </citation>
    <scope>NUCLEOTIDE SEQUENCE [LARGE SCALE GENOMIC DNA]</scope>
</reference>